<evidence type="ECO:0000259" key="4">
    <source>
        <dbReference type="Pfam" id="PF01494"/>
    </source>
</evidence>
<proteinExistence type="predicted"/>
<evidence type="ECO:0000256" key="2">
    <source>
        <dbReference type="ARBA" id="ARBA00022827"/>
    </source>
</evidence>
<organism evidence="5 6">
    <name type="scientific">Obba rivulosa</name>
    <dbReference type="NCBI Taxonomy" id="1052685"/>
    <lineage>
        <taxon>Eukaryota</taxon>
        <taxon>Fungi</taxon>
        <taxon>Dikarya</taxon>
        <taxon>Basidiomycota</taxon>
        <taxon>Agaricomycotina</taxon>
        <taxon>Agaricomycetes</taxon>
        <taxon>Polyporales</taxon>
        <taxon>Gelatoporiaceae</taxon>
        <taxon>Obba</taxon>
    </lineage>
</organism>
<dbReference type="PANTHER" id="PTHR46720:SF3">
    <property type="entry name" value="FAD-BINDING DOMAIN-CONTAINING PROTEIN-RELATED"/>
    <property type="match status" value="1"/>
</dbReference>
<reference evidence="5 6" key="1">
    <citation type="submission" date="2016-07" db="EMBL/GenBank/DDBJ databases">
        <title>Draft genome of the white-rot fungus Obba rivulosa 3A-2.</title>
        <authorList>
            <consortium name="DOE Joint Genome Institute"/>
            <person name="Miettinen O."/>
            <person name="Riley R."/>
            <person name="Acob R."/>
            <person name="Barry K."/>
            <person name="Cullen D."/>
            <person name="De Vries R."/>
            <person name="Hainaut M."/>
            <person name="Hatakka A."/>
            <person name="Henrissat B."/>
            <person name="Hilden K."/>
            <person name="Kuo R."/>
            <person name="Labutti K."/>
            <person name="Lipzen A."/>
            <person name="Makela M.R."/>
            <person name="Sandor L."/>
            <person name="Spatafora J.W."/>
            <person name="Grigoriev I.V."/>
            <person name="Hibbett D.S."/>
        </authorList>
    </citation>
    <scope>NUCLEOTIDE SEQUENCE [LARGE SCALE GENOMIC DNA]</scope>
    <source>
        <strain evidence="5 6">3A-2</strain>
    </source>
</reference>
<dbReference type="InterPro" id="IPR051104">
    <property type="entry name" value="FAD_monoxygenase"/>
</dbReference>
<keyword evidence="2" id="KW-0274">FAD</keyword>
<protein>
    <submittedName>
        <fullName evidence="5">FAD/NAD(P)-binding domain-containing protein</fullName>
    </submittedName>
</protein>
<dbReference type="Gene3D" id="3.50.50.60">
    <property type="entry name" value="FAD/NAD(P)-binding domain"/>
    <property type="match status" value="1"/>
</dbReference>
<dbReference type="AlphaFoldDB" id="A0A8E2DJZ2"/>
<dbReference type="SUPFAM" id="SSF51905">
    <property type="entry name" value="FAD/NAD(P)-binding domain"/>
    <property type="match status" value="1"/>
</dbReference>
<dbReference type="SUPFAM" id="SSF54373">
    <property type="entry name" value="FAD-linked reductases, C-terminal domain"/>
    <property type="match status" value="1"/>
</dbReference>
<dbReference type="Proteomes" id="UP000250043">
    <property type="component" value="Unassembled WGS sequence"/>
</dbReference>
<dbReference type="PRINTS" id="PR00420">
    <property type="entry name" value="RNGMNOXGNASE"/>
</dbReference>
<feature type="domain" description="FAD-binding" evidence="4">
    <location>
        <begin position="314"/>
        <end position="382"/>
    </location>
</feature>
<accession>A0A8E2DJZ2</accession>
<dbReference type="EMBL" id="KV722597">
    <property type="protein sequence ID" value="OCH85258.1"/>
    <property type="molecule type" value="Genomic_DNA"/>
</dbReference>
<evidence type="ECO:0000256" key="1">
    <source>
        <dbReference type="ARBA" id="ARBA00022630"/>
    </source>
</evidence>
<keyword evidence="3" id="KW-0560">Oxidoreductase</keyword>
<evidence type="ECO:0000313" key="5">
    <source>
        <dbReference type="EMBL" id="OCH85258.1"/>
    </source>
</evidence>
<evidence type="ECO:0000313" key="6">
    <source>
        <dbReference type="Proteomes" id="UP000250043"/>
    </source>
</evidence>
<dbReference type="GO" id="GO:0044550">
    <property type="term" value="P:secondary metabolite biosynthetic process"/>
    <property type="evidence" value="ECO:0007669"/>
    <property type="project" value="TreeGrafter"/>
</dbReference>
<evidence type="ECO:0000256" key="3">
    <source>
        <dbReference type="ARBA" id="ARBA00023002"/>
    </source>
</evidence>
<dbReference type="GO" id="GO:0016491">
    <property type="term" value="F:oxidoreductase activity"/>
    <property type="evidence" value="ECO:0007669"/>
    <property type="project" value="UniProtKB-KW"/>
</dbReference>
<sequence>MSMSNKNFRIAICGGGLGGLTLAVTIGRFSDVPVDLYEAAPQISTIGAGIALWKRTWRIFRHLGLDDGLAALSILPPTDTPRPGFAFRRSDQTGEGIQFYRMMVPYGSTTLHRADVIDLLKHNLPPSCTVHTSKRLLHYTESGAEGITLHFADGTKARTDVFVGADGIRSPTRETLFRAVHAESCTEGECICKAATPVWSGTLAYRCLISVEELERAHPGHRATSVPTMAVVYRLEHIICYPISQGRELNFIGFRTVPDGEGAVYGEPWVQESTVEEVRQMFEGWEPEVQQLLDCIRPPSKWAIHVIHELPFSTRGRIALMGDAVHAMTTHQGSGAGEAISDAYILGRLLAHPLTTLARVPEVLKLYESARLPFAAAVLRRSRLTGLLYEFSAPGGYDGAGRENERAHLEGVARDIYAQWEWQWEGDGDEVWEGVEERLRVIVAEEGVA</sequence>
<dbReference type="GO" id="GO:0071949">
    <property type="term" value="F:FAD binding"/>
    <property type="evidence" value="ECO:0007669"/>
    <property type="project" value="InterPro"/>
</dbReference>
<dbReference type="InterPro" id="IPR036188">
    <property type="entry name" value="FAD/NAD-bd_sf"/>
</dbReference>
<dbReference type="InterPro" id="IPR002938">
    <property type="entry name" value="FAD-bd"/>
</dbReference>
<keyword evidence="6" id="KW-1185">Reference proteome</keyword>
<dbReference type="Pfam" id="PF01494">
    <property type="entry name" value="FAD_binding_3"/>
    <property type="match status" value="1"/>
</dbReference>
<gene>
    <name evidence="5" type="ORF">OBBRIDRAFT_815152</name>
</gene>
<dbReference type="OrthoDB" id="417877at2759"/>
<dbReference type="PANTHER" id="PTHR46720">
    <property type="entry name" value="HYDROXYLASE, PUTATIVE (AFU_ORTHOLOGUE AFUA_3G01460)-RELATED"/>
    <property type="match status" value="1"/>
</dbReference>
<name>A0A8E2DJZ2_9APHY</name>
<keyword evidence="1" id="KW-0285">Flavoprotein</keyword>